<proteinExistence type="predicted"/>
<dbReference type="InterPro" id="IPR013494">
    <property type="entry name" value="CHP02678"/>
</dbReference>
<protein>
    <recommendedName>
        <fullName evidence="2">DUF2398 family protein</fullName>
    </recommendedName>
</protein>
<reference evidence="1" key="1">
    <citation type="submission" date="2024-07" db="EMBL/GenBank/DDBJ databases">
        <title>Complete genome sequences of cellulolytic bacteria, Kitasatospora sp. CMC57 and Streptomyces sp. CMC78, isolated from Japanese agricultural soil.</title>
        <authorList>
            <person name="Hashimoto T."/>
            <person name="Ito M."/>
            <person name="Iwamoto M."/>
            <person name="Fukahori D."/>
            <person name="Shoda T."/>
            <person name="Sakoda M."/>
            <person name="Morohoshi T."/>
            <person name="Mitsuboshi M."/>
            <person name="Nishizawa T."/>
        </authorList>
    </citation>
    <scope>NUCLEOTIDE SEQUENCE</scope>
    <source>
        <strain evidence="1">CMC57</strain>
    </source>
</reference>
<gene>
    <name evidence="1" type="ORF">KCMC57_14700</name>
</gene>
<evidence type="ECO:0008006" key="2">
    <source>
        <dbReference type="Google" id="ProtNLM"/>
    </source>
</evidence>
<dbReference type="AlphaFoldDB" id="A0AB33JQ86"/>
<evidence type="ECO:0000313" key="1">
    <source>
        <dbReference type="EMBL" id="BFP45102.1"/>
    </source>
</evidence>
<dbReference type="EMBL" id="AP035881">
    <property type="protein sequence ID" value="BFP45102.1"/>
    <property type="molecule type" value="Genomic_DNA"/>
</dbReference>
<accession>A0AB33JQ86</accession>
<organism evidence="1">
    <name type="scientific">Kitasatospora sp. CMC57</name>
    <dbReference type="NCBI Taxonomy" id="3231513"/>
    <lineage>
        <taxon>Bacteria</taxon>
        <taxon>Bacillati</taxon>
        <taxon>Actinomycetota</taxon>
        <taxon>Actinomycetes</taxon>
        <taxon>Kitasatosporales</taxon>
        <taxon>Streptomycetaceae</taxon>
        <taxon>Kitasatospora</taxon>
    </lineage>
</organism>
<name>A0AB33JQ86_9ACTN</name>
<sequence length="439" mass="48081">MSAQSRTSGSGSARGLEPEAGVVVARMLRQQIHSVEDDPELFGLASAHQREVASWFDHTVGWRFEVYRSEGLCRLYKRRADPPSDRGPVVRRGKSGEVPASPLVLVLASLICEQLWRSTQATFNDLQRAVVQACGTEADLGRLPRFRPVADAGEKQATAGAHRRAFIDALLLLESWHVIESDVALDQLKQDQGLDLVITARRERLALLTASVAPSLLDIDVDRPDTHAAALCADQQDLPEDAPVKAQERRRRHLAMRAILDDPGVVPDPASEAGKYLSSYTGRERALEAAAAAGLVCTVRRDWWSVSDPYGRSTDLTFPAGRSLEQHGALLLLEALVGRDEPMDWFGIEWASSQLRRELAERPWWARRYQGPGGERALAEAGIQQLRSAGIVSADPPPGSGWRPTPAVHLWQVRVSHATSTAKNATVSGVTDGRESLDD</sequence>
<dbReference type="Pfam" id="PF09661">
    <property type="entry name" value="DUF2398"/>
    <property type="match status" value="1"/>
</dbReference>